<reference evidence="1" key="1">
    <citation type="submission" date="2013-12" db="EMBL/GenBank/DDBJ databases">
        <title>The Genome Sequence of Aphanomyces astaci APO3.</title>
        <authorList>
            <consortium name="The Broad Institute Genomics Platform"/>
            <person name="Russ C."/>
            <person name="Tyler B."/>
            <person name="van West P."/>
            <person name="Dieguez-Uribeondo J."/>
            <person name="Young S.K."/>
            <person name="Zeng Q."/>
            <person name="Gargeya S."/>
            <person name="Fitzgerald M."/>
            <person name="Abouelleil A."/>
            <person name="Alvarado L."/>
            <person name="Chapman S.B."/>
            <person name="Gainer-Dewar J."/>
            <person name="Goldberg J."/>
            <person name="Griggs A."/>
            <person name="Gujja S."/>
            <person name="Hansen M."/>
            <person name="Howarth C."/>
            <person name="Imamovic A."/>
            <person name="Ireland A."/>
            <person name="Larimer J."/>
            <person name="McCowan C."/>
            <person name="Murphy C."/>
            <person name="Pearson M."/>
            <person name="Poon T.W."/>
            <person name="Priest M."/>
            <person name="Roberts A."/>
            <person name="Saif S."/>
            <person name="Shea T."/>
            <person name="Sykes S."/>
            <person name="Wortman J."/>
            <person name="Nusbaum C."/>
            <person name="Birren B."/>
        </authorList>
    </citation>
    <scope>NUCLEOTIDE SEQUENCE [LARGE SCALE GENOMIC DNA]</scope>
    <source>
        <strain evidence="1">APO3</strain>
    </source>
</reference>
<dbReference type="VEuPathDB" id="FungiDB:H257_07218"/>
<name>W4GL02_APHAT</name>
<dbReference type="GeneID" id="20809214"/>
<gene>
    <name evidence="1" type="ORF">H257_07218</name>
</gene>
<proteinExistence type="predicted"/>
<accession>W4GL02</accession>
<protein>
    <recommendedName>
        <fullName evidence="2">DDE Tnp4 domain-containing protein</fullName>
    </recommendedName>
</protein>
<dbReference type="RefSeq" id="XP_009830972.1">
    <property type="nucleotide sequence ID" value="XM_009832670.1"/>
</dbReference>
<dbReference type="EMBL" id="KI913127">
    <property type="protein sequence ID" value="ETV80036.1"/>
    <property type="molecule type" value="Genomic_DNA"/>
</dbReference>
<dbReference type="OrthoDB" id="122710at2759"/>
<organism evidence="1">
    <name type="scientific">Aphanomyces astaci</name>
    <name type="common">Crayfish plague agent</name>
    <dbReference type="NCBI Taxonomy" id="112090"/>
    <lineage>
        <taxon>Eukaryota</taxon>
        <taxon>Sar</taxon>
        <taxon>Stramenopiles</taxon>
        <taxon>Oomycota</taxon>
        <taxon>Saprolegniomycetes</taxon>
        <taxon>Saprolegniales</taxon>
        <taxon>Verrucalvaceae</taxon>
        <taxon>Aphanomyces</taxon>
    </lineage>
</organism>
<evidence type="ECO:0008006" key="2">
    <source>
        <dbReference type="Google" id="ProtNLM"/>
    </source>
</evidence>
<sequence>MTPKDALFMTLVFLKHYQTWEKHAVDFSLNAQILEKIIIRLINFVSPALYEAFVTMPSMKTLQDQGYTFAHYLYANGKHNLYGLKIAASADLMIFRNRHDIYAVH</sequence>
<dbReference type="AlphaFoldDB" id="W4GL02"/>
<evidence type="ECO:0000313" key="1">
    <source>
        <dbReference type="EMBL" id="ETV80036.1"/>
    </source>
</evidence>